<protein>
    <submittedName>
        <fullName evidence="3">Cytochrome P450</fullName>
    </submittedName>
</protein>
<gene>
    <name evidence="1" type="ORF">BTMF_LOCUS5160</name>
</gene>
<evidence type="ECO:0000313" key="3">
    <source>
        <dbReference type="WBParaSite" id="BTMF_0000589601-mRNA-1"/>
    </source>
</evidence>
<accession>A0A0R3QHM8</accession>
<proteinExistence type="predicted"/>
<keyword evidence="2" id="KW-1185">Reference proteome</keyword>
<dbReference type="WBParaSite" id="BTMF_0000589601-mRNA-1">
    <property type="protein sequence ID" value="BTMF_0000589601-mRNA-1"/>
    <property type="gene ID" value="BTMF_0000589601"/>
</dbReference>
<name>A0A0R3QHM8_9BILA</name>
<dbReference type="AlphaFoldDB" id="A0A0R3QHM8"/>
<reference evidence="3" key="1">
    <citation type="submission" date="2017-02" db="UniProtKB">
        <authorList>
            <consortium name="WormBaseParasite"/>
        </authorList>
    </citation>
    <scope>IDENTIFICATION</scope>
</reference>
<dbReference type="STRING" id="42155.A0A0R3QHM8"/>
<organism evidence="3">
    <name type="scientific">Brugia timori</name>
    <dbReference type="NCBI Taxonomy" id="42155"/>
    <lineage>
        <taxon>Eukaryota</taxon>
        <taxon>Metazoa</taxon>
        <taxon>Ecdysozoa</taxon>
        <taxon>Nematoda</taxon>
        <taxon>Chromadorea</taxon>
        <taxon>Rhabditida</taxon>
        <taxon>Spirurina</taxon>
        <taxon>Spiruromorpha</taxon>
        <taxon>Filarioidea</taxon>
        <taxon>Onchocercidae</taxon>
        <taxon>Brugia</taxon>
    </lineage>
</organism>
<reference evidence="1 2" key="2">
    <citation type="submission" date="2018-11" db="EMBL/GenBank/DDBJ databases">
        <authorList>
            <consortium name="Pathogen Informatics"/>
        </authorList>
    </citation>
    <scope>NUCLEOTIDE SEQUENCE [LARGE SCALE GENOMIC DNA]</scope>
</reference>
<sequence>MAQRRMSSLASPFELMTPRALDVNAITETLNRMFPSLQLIPSDIQKPTVSIISSISMRNIKYEGFMLRLRCIS</sequence>
<evidence type="ECO:0000313" key="2">
    <source>
        <dbReference type="Proteomes" id="UP000280834"/>
    </source>
</evidence>
<dbReference type="Proteomes" id="UP000280834">
    <property type="component" value="Unassembled WGS sequence"/>
</dbReference>
<evidence type="ECO:0000313" key="1">
    <source>
        <dbReference type="EMBL" id="VDO17759.1"/>
    </source>
</evidence>
<dbReference type="EMBL" id="UZAG01005430">
    <property type="protein sequence ID" value="VDO17759.1"/>
    <property type="molecule type" value="Genomic_DNA"/>
</dbReference>